<dbReference type="EMBL" id="HF935243">
    <property type="protein sequence ID" value="CCX05268.1"/>
    <property type="molecule type" value="Genomic_DNA"/>
</dbReference>
<organism evidence="2 3">
    <name type="scientific">Pyronema omphalodes (strain CBS 100304)</name>
    <name type="common">Pyronema confluens</name>
    <dbReference type="NCBI Taxonomy" id="1076935"/>
    <lineage>
        <taxon>Eukaryota</taxon>
        <taxon>Fungi</taxon>
        <taxon>Dikarya</taxon>
        <taxon>Ascomycota</taxon>
        <taxon>Pezizomycotina</taxon>
        <taxon>Pezizomycetes</taxon>
        <taxon>Pezizales</taxon>
        <taxon>Pyronemataceae</taxon>
        <taxon>Pyronema</taxon>
    </lineage>
</organism>
<evidence type="ECO:0000256" key="1">
    <source>
        <dbReference type="SAM" id="SignalP"/>
    </source>
</evidence>
<name>U4KUZ0_PYROM</name>
<dbReference type="OrthoDB" id="10345299at2759"/>
<feature type="chain" id="PRO_5004651092" evidence="1">
    <location>
        <begin position="17"/>
        <end position="205"/>
    </location>
</feature>
<feature type="signal peptide" evidence="1">
    <location>
        <begin position="1"/>
        <end position="16"/>
    </location>
</feature>
<gene>
    <name evidence="2" type="ORF">PCON_04855</name>
</gene>
<evidence type="ECO:0000313" key="3">
    <source>
        <dbReference type="Proteomes" id="UP000018144"/>
    </source>
</evidence>
<proteinExistence type="predicted"/>
<protein>
    <submittedName>
        <fullName evidence="2">Uncharacterized protein</fullName>
    </submittedName>
</protein>
<evidence type="ECO:0000313" key="2">
    <source>
        <dbReference type="EMBL" id="CCX05268.1"/>
    </source>
</evidence>
<sequence>MHVLVLFLALVQLTFARFTIRAIPISNLTTPVRYDTLTYANSTAFIGNIKLTIYSEPLLLTTAPPLGSINSADALTTFTSIHTDPTTSRTFFIYLNESRPIGFTQAGSQFVPVGTAMTGFQDTTDGFWGWRGEERWWICPLMEEELTAGGFTGGDGNKGNGTGLSGELKESWRVLWGGAGGRGFRRDGTLREDCQRVRLRREEFC</sequence>
<dbReference type="AlphaFoldDB" id="U4KUZ0"/>
<accession>U4KUZ0</accession>
<keyword evidence="3" id="KW-1185">Reference proteome</keyword>
<reference evidence="2 3" key="1">
    <citation type="journal article" date="2013" name="PLoS Genet.">
        <title>The genome and development-dependent transcriptomes of Pyronema confluens: a window into fungal evolution.</title>
        <authorList>
            <person name="Traeger S."/>
            <person name="Altegoer F."/>
            <person name="Freitag M."/>
            <person name="Gabaldon T."/>
            <person name="Kempken F."/>
            <person name="Kumar A."/>
            <person name="Marcet-Houben M."/>
            <person name="Poggeler S."/>
            <person name="Stajich J.E."/>
            <person name="Nowrousian M."/>
        </authorList>
    </citation>
    <scope>NUCLEOTIDE SEQUENCE [LARGE SCALE GENOMIC DNA]</scope>
    <source>
        <strain evidence="3">CBS 100304</strain>
        <tissue evidence="2">Vegetative mycelium</tissue>
    </source>
</reference>
<keyword evidence="1" id="KW-0732">Signal</keyword>
<dbReference type="Proteomes" id="UP000018144">
    <property type="component" value="Unassembled WGS sequence"/>
</dbReference>